<organism evidence="1 2">
    <name type="scientific">Janthinobacterium rivuli</name>
    <dbReference type="NCBI Taxonomy" id="2751478"/>
    <lineage>
        <taxon>Bacteria</taxon>
        <taxon>Pseudomonadati</taxon>
        <taxon>Pseudomonadota</taxon>
        <taxon>Betaproteobacteria</taxon>
        <taxon>Burkholderiales</taxon>
        <taxon>Oxalobacteraceae</taxon>
        <taxon>Janthinobacterium</taxon>
    </lineage>
</organism>
<dbReference type="RefSeq" id="WP_278316289.1">
    <property type="nucleotide sequence ID" value="NZ_CP121464.1"/>
</dbReference>
<keyword evidence="2" id="KW-1185">Reference proteome</keyword>
<evidence type="ECO:0000313" key="2">
    <source>
        <dbReference type="Proteomes" id="UP001219584"/>
    </source>
</evidence>
<evidence type="ECO:0008006" key="3">
    <source>
        <dbReference type="Google" id="ProtNLM"/>
    </source>
</evidence>
<name>A0ABY8HZZ2_9BURK</name>
<protein>
    <recommendedName>
        <fullName evidence="3">PH domain-containing protein</fullName>
    </recommendedName>
</protein>
<accession>A0ABY8HZZ2</accession>
<sequence length="62" mass="7195">MNSLNLSQENEWVEQLHKSLAWGLSKTCAAVRIQVKQRRRLSMHIIAVSCMEFIRPVIDDVD</sequence>
<gene>
    <name evidence="1" type="ORF">P9875_19040</name>
</gene>
<evidence type="ECO:0000313" key="1">
    <source>
        <dbReference type="EMBL" id="WFR77814.1"/>
    </source>
</evidence>
<dbReference type="EMBL" id="CP121464">
    <property type="protein sequence ID" value="WFR77814.1"/>
    <property type="molecule type" value="Genomic_DNA"/>
</dbReference>
<reference evidence="1 2" key="1">
    <citation type="submission" date="2023-04" db="EMBL/GenBank/DDBJ databases">
        <title>Nanopore sequencing of Janthinobacterium from water.</title>
        <authorList>
            <person name="Ciuchcinski K."/>
            <person name="Rokowska A."/>
            <person name="Dziewit L."/>
        </authorList>
    </citation>
    <scope>NUCLEOTIDE SEQUENCE [LARGE SCALE GENOMIC DNA]</scope>
    <source>
        <strain evidence="1 2">DEMB2</strain>
    </source>
</reference>
<dbReference type="Proteomes" id="UP001219584">
    <property type="component" value="Chromosome"/>
</dbReference>
<proteinExistence type="predicted"/>